<proteinExistence type="predicted"/>
<evidence type="ECO:0000313" key="1">
    <source>
        <dbReference type="EMBL" id="KKK54605.1"/>
    </source>
</evidence>
<gene>
    <name evidence="1" type="ORF">LCGC14_3083030</name>
</gene>
<protein>
    <submittedName>
        <fullName evidence="1">Uncharacterized protein</fullName>
    </submittedName>
</protein>
<dbReference type="EMBL" id="LAZR01065913">
    <property type="protein sequence ID" value="KKK54605.1"/>
    <property type="molecule type" value="Genomic_DNA"/>
</dbReference>
<dbReference type="AlphaFoldDB" id="A0A0F8X1B0"/>
<reference evidence="1" key="1">
    <citation type="journal article" date="2015" name="Nature">
        <title>Complex archaea that bridge the gap between prokaryotes and eukaryotes.</title>
        <authorList>
            <person name="Spang A."/>
            <person name="Saw J.H."/>
            <person name="Jorgensen S.L."/>
            <person name="Zaremba-Niedzwiedzka K."/>
            <person name="Martijn J."/>
            <person name="Lind A.E."/>
            <person name="van Eijk R."/>
            <person name="Schleper C."/>
            <person name="Guy L."/>
            <person name="Ettema T.J."/>
        </authorList>
    </citation>
    <scope>NUCLEOTIDE SEQUENCE</scope>
</reference>
<organism evidence="1">
    <name type="scientific">marine sediment metagenome</name>
    <dbReference type="NCBI Taxonomy" id="412755"/>
    <lineage>
        <taxon>unclassified sequences</taxon>
        <taxon>metagenomes</taxon>
        <taxon>ecological metagenomes</taxon>
    </lineage>
</organism>
<sequence length="131" mass="14401">MKRLTLLLLLAVVGCGVARFRQQSIDIAGSLRDQSTALMAQATEPFSDHSDSVAALRARLSAQLVIEDAREDNSESATQWRLLTDPRGALLGGFLSRWEAQGTLGQFFIDAARTQVVAAFRIIIETERAKR</sequence>
<comment type="caution">
    <text evidence="1">The sequence shown here is derived from an EMBL/GenBank/DDBJ whole genome shotgun (WGS) entry which is preliminary data.</text>
</comment>
<accession>A0A0F8X1B0</accession>
<name>A0A0F8X1B0_9ZZZZ</name>
<dbReference type="PROSITE" id="PS51257">
    <property type="entry name" value="PROKAR_LIPOPROTEIN"/>
    <property type="match status" value="1"/>
</dbReference>